<feature type="transmembrane region" description="Helical" evidence="7">
    <location>
        <begin position="6"/>
        <end position="27"/>
    </location>
</feature>
<dbReference type="EMBL" id="BMME01000001">
    <property type="protein sequence ID" value="GGK11681.1"/>
    <property type="molecule type" value="Genomic_DNA"/>
</dbReference>
<feature type="transmembrane region" description="Helical" evidence="7">
    <location>
        <begin position="66"/>
        <end position="85"/>
    </location>
</feature>
<keyword evidence="6 7" id="KW-0472">Membrane</keyword>
<evidence type="ECO:0000256" key="1">
    <source>
        <dbReference type="ARBA" id="ARBA00004651"/>
    </source>
</evidence>
<dbReference type="InterPro" id="IPR007341">
    <property type="entry name" value="Transgly_assoc"/>
</dbReference>
<accession>A0ABQ2EHA3</accession>
<dbReference type="RefSeq" id="WP_132986553.1">
    <property type="nucleotide sequence ID" value="NZ_BMME01000001.1"/>
</dbReference>
<keyword evidence="5 7" id="KW-1133">Transmembrane helix</keyword>
<comment type="similarity">
    <text evidence="2">Belongs to the UPF0410 family.</text>
</comment>
<keyword evidence="9" id="KW-1185">Reference proteome</keyword>
<comment type="caution">
    <text evidence="8">The sequence shown here is derived from an EMBL/GenBank/DDBJ whole genome shotgun (WGS) entry which is preliminary data.</text>
</comment>
<dbReference type="InterPro" id="IPR037294">
    <property type="entry name" value="ABC_BtuC-like"/>
</dbReference>
<keyword evidence="4 7" id="KW-0812">Transmembrane</keyword>
<name>A0ABQ2EHA3_9GAMM</name>
<evidence type="ECO:0000313" key="8">
    <source>
        <dbReference type="EMBL" id="GGK11681.1"/>
    </source>
</evidence>
<protein>
    <submittedName>
        <fullName evidence="8">Membrane protein</fullName>
    </submittedName>
</protein>
<evidence type="ECO:0000256" key="5">
    <source>
        <dbReference type="ARBA" id="ARBA00022989"/>
    </source>
</evidence>
<evidence type="ECO:0000256" key="4">
    <source>
        <dbReference type="ARBA" id="ARBA00022692"/>
    </source>
</evidence>
<dbReference type="PANTHER" id="PTHR33884:SF7">
    <property type="entry name" value="BSL8023 PROTEIN"/>
    <property type="match status" value="1"/>
</dbReference>
<gene>
    <name evidence="8" type="ORF">GCM10011394_21180</name>
</gene>
<evidence type="ECO:0000313" key="9">
    <source>
        <dbReference type="Proteomes" id="UP000599009"/>
    </source>
</evidence>
<evidence type="ECO:0000256" key="6">
    <source>
        <dbReference type="ARBA" id="ARBA00023136"/>
    </source>
</evidence>
<evidence type="ECO:0000256" key="2">
    <source>
        <dbReference type="ARBA" id="ARBA00011006"/>
    </source>
</evidence>
<comment type="subcellular location">
    <subcellularLocation>
        <location evidence="1">Cell membrane</location>
        <topology evidence="1">Multi-pass membrane protein</topology>
    </subcellularLocation>
</comment>
<evidence type="ECO:0000256" key="7">
    <source>
        <dbReference type="SAM" id="Phobius"/>
    </source>
</evidence>
<evidence type="ECO:0000256" key="3">
    <source>
        <dbReference type="ARBA" id="ARBA00022475"/>
    </source>
</evidence>
<sequence length="92" mass="9911">MEGVFGGSSWLWIILVGFVVGVLARLIKPGKQNIGIILTVVLGIVGALFAGWVGQLVGWYQQGEKVGFIASLIGAIVLLFIAEFVNGKRKRR</sequence>
<proteinExistence type="inferred from homology"/>
<dbReference type="SUPFAM" id="SSF81345">
    <property type="entry name" value="ABC transporter involved in vitamin B12 uptake, BtuC"/>
    <property type="match status" value="1"/>
</dbReference>
<feature type="transmembrane region" description="Helical" evidence="7">
    <location>
        <begin position="34"/>
        <end position="54"/>
    </location>
</feature>
<keyword evidence="3" id="KW-1003">Cell membrane</keyword>
<dbReference type="PANTHER" id="PTHR33884">
    <property type="entry name" value="UPF0410 PROTEIN YMGE"/>
    <property type="match status" value="1"/>
</dbReference>
<reference evidence="9" key="1">
    <citation type="journal article" date="2019" name="Int. J. Syst. Evol. Microbiol.">
        <title>The Global Catalogue of Microorganisms (GCM) 10K type strain sequencing project: providing services to taxonomists for standard genome sequencing and annotation.</title>
        <authorList>
            <consortium name="The Broad Institute Genomics Platform"/>
            <consortium name="The Broad Institute Genome Sequencing Center for Infectious Disease"/>
            <person name="Wu L."/>
            <person name="Ma J."/>
        </authorList>
    </citation>
    <scope>NUCLEOTIDE SEQUENCE [LARGE SCALE GENOMIC DNA]</scope>
    <source>
        <strain evidence="9">CGMCC 1.8985</strain>
    </source>
</reference>
<dbReference type="Proteomes" id="UP000599009">
    <property type="component" value="Unassembled WGS sequence"/>
</dbReference>
<dbReference type="Pfam" id="PF04226">
    <property type="entry name" value="Transgly_assoc"/>
    <property type="match status" value="1"/>
</dbReference>
<organism evidence="8 9">
    <name type="scientific">Luteimonas terricola</name>
    <dbReference type="NCBI Taxonomy" id="645597"/>
    <lineage>
        <taxon>Bacteria</taxon>
        <taxon>Pseudomonadati</taxon>
        <taxon>Pseudomonadota</taxon>
        <taxon>Gammaproteobacteria</taxon>
        <taxon>Lysobacterales</taxon>
        <taxon>Lysobacteraceae</taxon>
        <taxon>Luteimonas</taxon>
    </lineage>
</organism>